<dbReference type="EMBL" id="CP022987">
    <property type="protein sequence ID" value="QAA94473.1"/>
    <property type="molecule type" value="Genomic_DNA"/>
</dbReference>
<dbReference type="CDD" id="cd02440">
    <property type="entry name" value="AdoMet_MTases"/>
    <property type="match status" value="1"/>
</dbReference>
<accession>A0A410GDV4</accession>
<gene>
    <name evidence="4" type="ORF">CKA81_12035</name>
</gene>
<dbReference type="GO" id="GO:0032259">
    <property type="term" value="P:methylation"/>
    <property type="evidence" value="ECO:0007669"/>
    <property type="project" value="UniProtKB-KW"/>
</dbReference>
<keyword evidence="3" id="KW-0949">S-adenosyl-L-methionine</keyword>
<dbReference type="InterPro" id="IPR026170">
    <property type="entry name" value="FAM173A/B"/>
</dbReference>
<keyword evidence="5" id="KW-1185">Reference proteome</keyword>
<organism evidence="4 5">
    <name type="scientific">Pollutimonas thiosulfatoxidans</name>
    <dbReference type="NCBI Taxonomy" id="2028345"/>
    <lineage>
        <taxon>Bacteria</taxon>
        <taxon>Pseudomonadati</taxon>
        <taxon>Pseudomonadota</taxon>
        <taxon>Betaproteobacteria</taxon>
        <taxon>Burkholderiales</taxon>
        <taxon>Alcaligenaceae</taxon>
        <taxon>Pollutimonas</taxon>
    </lineage>
</organism>
<dbReference type="KEGG" id="pus:CKA81_12035"/>
<keyword evidence="1 4" id="KW-0489">Methyltransferase</keyword>
<dbReference type="SUPFAM" id="SSF53335">
    <property type="entry name" value="S-adenosyl-L-methionine-dependent methyltransferases"/>
    <property type="match status" value="1"/>
</dbReference>
<dbReference type="PANTHER" id="PTHR13610:SF11">
    <property type="entry name" value="METHYLTRANSFERASE DOMAIN-CONTAINING PROTEIN"/>
    <property type="match status" value="1"/>
</dbReference>
<dbReference type="GO" id="GO:0016279">
    <property type="term" value="F:protein-lysine N-methyltransferase activity"/>
    <property type="evidence" value="ECO:0007669"/>
    <property type="project" value="InterPro"/>
</dbReference>
<keyword evidence="2 4" id="KW-0808">Transferase</keyword>
<evidence type="ECO:0000313" key="5">
    <source>
        <dbReference type="Proteomes" id="UP000283474"/>
    </source>
</evidence>
<evidence type="ECO:0000256" key="1">
    <source>
        <dbReference type="ARBA" id="ARBA00022603"/>
    </source>
</evidence>
<sequence>MFRDLIDDLDDYSAQPEKLLDVPFVPTDDAVVQAMLNLAAIGRQDVLYDLGSGDGRILIKAAKDRGARGIGVEIDPLRIADAMDEAGYAGVEYLVDFVEEDIFTADFSEATVVTLYLLESINIQLRPRLLSQLRPGTRIVSHSFDMGDWVADERLELGGINIYKWIVPAKVEGVWKWDGVDDKPYRVELQQKYQEVWGSAWVADQAVKLESATLCGGALALTIRETKDGPPTRFTLNFENEELQSVLDYTGAHQGE</sequence>
<proteinExistence type="predicted"/>
<protein>
    <submittedName>
        <fullName evidence="4">SAM-dependent methyltransferase</fullName>
    </submittedName>
</protein>
<evidence type="ECO:0000256" key="3">
    <source>
        <dbReference type="ARBA" id="ARBA00022691"/>
    </source>
</evidence>
<name>A0A410GDV4_9BURK</name>
<reference evidence="4 5" key="1">
    <citation type="submission" date="2017-08" db="EMBL/GenBank/DDBJ databases">
        <authorList>
            <person name="Park S.-J."/>
            <person name="Kim H."/>
        </authorList>
    </citation>
    <scope>NUCLEOTIDE SEQUENCE [LARGE SCALE GENOMIC DNA]</scope>
    <source>
        <strain evidence="5">ye3</strain>
    </source>
</reference>
<dbReference type="InterPro" id="IPR029063">
    <property type="entry name" value="SAM-dependent_MTases_sf"/>
</dbReference>
<dbReference type="AlphaFoldDB" id="A0A410GDV4"/>
<dbReference type="Gene3D" id="3.40.50.150">
    <property type="entry name" value="Vaccinia Virus protein VP39"/>
    <property type="match status" value="1"/>
</dbReference>
<dbReference type="PANTHER" id="PTHR13610">
    <property type="entry name" value="METHYLTRANSFERASE DOMAIN-CONTAINING PROTEIN"/>
    <property type="match status" value="1"/>
</dbReference>
<evidence type="ECO:0000313" key="4">
    <source>
        <dbReference type="EMBL" id="QAA94473.1"/>
    </source>
</evidence>
<evidence type="ECO:0000256" key="2">
    <source>
        <dbReference type="ARBA" id="ARBA00022679"/>
    </source>
</evidence>
<dbReference type="OrthoDB" id="281208at2"/>
<dbReference type="Proteomes" id="UP000283474">
    <property type="component" value="Chromosome"/>
</dbReference>